<dbReference type="STRING" id="85558.T45_07168"/>
<dbReference type="PATRIC" id="fig|698760.3.peg.8488"/>
<keyword evidence="1" id="KW-0378">Hydrolase</keyword>
<proteinExistence type="predicted"/>
<dbReference type="Proteomes" id="UP000010931">
    <property type="component" value="Unassembled WGS sequence"/>
</dbReference>
<accession>L7EUQ4</accession>
<keyword evidence="4" id="KW-1185">Reference proteome</keyword>
<name>L7EUQ4_STRT8</name>
<dbReference type="PANTHER" id="PTHR43798:SF31">
    <property type="entry name" value="AB HYDROLASE SUPERFAMILY PROTEIN YCLE"/>
    <property type="match status" value="1"/>
</dbReference>
<dbReference type="PRINTS" id="PR00412">
    <property type="entry name" value="EPOXHYDRLASE"/>
</dbReference>
<sequence>MTTPSTRVLTVSTKLGPLRVQDAGPADGPVALLWPSLFSEGETSWGLQLAGLHELGWRTLLVDPPGTGGSPPVEQRFTMEECGEAALQVLDDAAVDRAALVGLSWGGFVALRVALIAPQRVTALVLSNTSARGVGLPERLRVRMTALLIRTGVPGGMGRLVAAGMLSDYTRRHNSVFVSKFVERVNHLDTAGLARAARSVLGDRSDVVDVLHRITVPTLVIAGAEDKALPQAPHSDDLVHRIVGARLEVLPRVAHLSPCEEPTKVAALIKEFLAQLG</sequence>
<dbReference type="PRINTS" id="PR00111">
    <property type="entry name" value="ABHYDROLASE"/>
</dbReference>
<dbReference type="PANTHER" id="PTHR43798">
    <property type="entry name" value="MONOACYLGLYCEROL LIPASE"/>
    <property type="match status" value="1"/>
</dbReference>
<reference evidence="3 4" key="1">
    <citation type="journal article" date="2011" name="Plasmid">
        <title>Streptomyces turgidiscabies Car8 contains a modular pathogenicity island that shares virulence genes with other actinobacterial plant pathogens.</title>
        <authorList>
            <person name="Huguet-Tapia J.C."/>
            <person name="Badger J.H."/>
            <person name="Loria R."/>
            <person name="Pettis G.S."/>
        </authorList>
    </citation>
    <scope>NUCLEOTIDE SEQUENCE [LARGE SCALE GENOMIC DNA]</scope>
    <source>
        <strain evidence="3 4">Car8</strain>
    </source>
</reference>
<gene>
    <name evidence="3" type="ORF">STRTUCAR8_00587</name>
</gene>
<dbReference type="InterPro" id="IPR000639">
    <property type="entry name" value="Epox_hydrolase-like"/>
</dbReference>
<dbReference type="GO" id="GO:0016787">
    <property type="term" value="F:hydrolase activity"/>
    <property type="evidence" value="ECO:0007669"/>
    <property type="project" value="UniProtKB-KW"/>
</dbReference>
<organism evidence="3 4">
    <name type="scientific">Streptomyces turgidiscabies (strain Car8)</name>
    <dbReference type="NCBI Taxonomy" id="698760"/>
    <lineage>
        <taxon>Bacteria</taxon>
        <taxon>Bacillati</taxon>
        <taxon>Actinomycetota</taxon>
        <taxon>Actinomycetes</taxon>
        <taxon>Kitasatosporales</taxon>
        <taxon>Streptomycetaceae</taxon>
        <taxon>Streptomyces</taxon>
    </lineage>
</organism>
<dbReference type="SUPFAM" id="SSF53474">
    <property type="entry name" value="alpha/beta-Hydrolases"/>
    <property type="match status" value="1"/>
</dbReference>
<comment type="caution">
    <text evidence="3">The sequence shown here is derived from an EMBL/GenBank/DDBJ whole genome shotgun (WGS) entry which is preliminary data.</text>
</comment>
<evidence type="ECO:0000313" key="4">
    <source>
        <dbReference type="Proteomes" id="UP000010931"/>
    </source>
</evidence>
<dbReference type="Pfam" id="PF12697">
    <property type="entry name" value="Abhydrolase_6"/>
    <property type="match status" value="1"/>
</dbReference>
<dbReference type="InterPro" id="IPR029058">
    <property type="entry name" value="AB_hydrolase_fold"/>
</dbReference>
<dbReference type="InterPro" id="IPR000073">
    <property type="entry name" value="AB_hydrolase_1"/>
</dbReference>
<evidence type="ECO:0000259" key="2">
    <source>
        <dbReference type="Pfam" id="PF12697"/>
    </source>
</evidence>
<dbReference type="InterPro" id="IPR050266">
    <property type="entry name" value="AB_hydrolase_sf"/>
</dbReference>
<dbReference type="AlphaFoldDB" id="L7EUQ4"/>
<evidence type="ECO:0000256" key="1">
    <source>
        <dbReference type="ARBA" id="ARBA00022801"/>
    </source>
</evidence>
<dbReference type="EMBL" id="AEJB01000601">
    <property type="protein sequence ID" value="ELP62589.1"/>
    <property type="molecule type" value="Genomic_DNA"/>
</dbReference>
<dbReference type="Gene3D" id="3.40.50.1820">
    <property type="entry name" value="alpha/beta hydrolase"/>
    <property type="match status" value="1"/>
</dbReference>
<evidence type="ECO:0000313" key="3">
    <source>
        <dbReference type="EMBL" id="ELP62589.1"/>
    </source>
</evidence>
<feature type="domain" description="AB hydrolase-1" evidence="2">
    <location>
        <begin position="42"/>
        <end position="267"/>
    </location>
</feature>
<dbReference type="GO" id="GO:0016020">
    <property type="term" value="C:membrane"/>
    <property type="evidence" value="ECO:0007669"/>
    <property type="project" value="TreeGrafter"/>
</dbReference>
<protein>
    <submittedName>
        <fullName evidence="3">Ndr family protein</fullName>
    </submittedName>
</protein>